<dbReference type="AlphaFoldDB" id="A0AAE0SDN1"/>
<reference evidence="2" key="1">
    <citation type="journal article" date="2021" name="Genome Biol. Evol.">
        <title>A High-Quality Reference Genome for a Parasitic Bivalve with Doubly Uniparental Inheritance (Bivalvia: Unionida).</title>
        <authorList>
            <person name="Smith C.H."/>
        </authorList>
    </citation>
    <scope>NUCLEOTIDE SEQUENCE</scope>
    <source>
        <strain evidence="2">CHS0354</strain>
    </source>
</reference>
<feature type="signal peptide" evidence="1">
    <location>
        <begin position="1"/>
        <end position="31"/>
    </location>
</feature>
<evidence type="ECO:0000313" key="3">
    <source>
        <dbReference type="Proteomes" id="UP001195483"/>
    </source>
</evidence>
<dbReference type="InterPro" id="IPR028082">
    <property type="entry name" value="Peripla_BP_I"/>
</dbReference>
<feature type="chain" id="PRO_5041981172" description="Receptor ligand binding region domain-containing protein" evidence="1">
    <location>
        <begin position="32"/>
        <end position="274"/>
    </location>
</feature>
<sequence>MPTYTVSFIAIISRLWILFWIQTLFQCHIEGYEGLDNITVHVGVFLEDCAQQNETSVENEDLLAFKLENYEILLKNICLDHKANFDLNGVFKNSSIHCLTGTVNTEFHQILTSLARLCQKSYVSPLAATIYADGSRVFSIGSSSRKTSSAFIQILNYFEWQNILLIVQRHQYWIEFSWTMMISSADDRFIPTIKYIDEPHNDSSSTLSSTERILASVTSEQKVLWEYKKMDSLPLLKNIKITCKYSKQWKIYGSISKCMQFTICIEESYHSSTT</sequence>
<reference evidence="2" key="2">
    <citation type="journal article" date="2021" name="Genome Biol. Evol.">
        <title>Developing a high-quality reference genome for a parasitic bivalve with doubly uniparental inheritance (Bivalvia: Unionida).</title>
        <authorList>
            <person name="Smith C.H."/>
        </authorList>
    </citation>
    <scope>NUCLEOTIDE SEQUENCE</scope>
    <source>
        <strain evidence="2">CHS0354</strain>
        <tissue evidence="2">Mantle</tissue>
    </source>
</reference>
<gene>
    <name evidence="2" type="ORF">CHS0354_034933</name>
</gene>
<dbReference type="Proteomes" id="UP001195483">
    <property type="component" value="Unassembled WGS sequence"/>
</dbReference>
<name>A0AAE0SDN1_9BIVA</name>
<reference evidence="2" key="3">
    <citation type="submission" date="2023-05" db="EMBL/GenBank/DDBJ databases">
        <authorList>
            <person name="Smith C.H."/>
        </authorList>
    </citation>
    <scope>NUCLEOTIDE SEQUENCE</scope>
    <source>
        <strain evidence="2">CHS0354</strain>
        <tissue evidence="2">Mantle</tissue>
    </source>
</reference>
<organism evidence="2 3">
    <name type="scientific">Potamilus streckersoni</name>
    <dbReference type="NCBI Taxonomy" id="2493646"/>
    <lineage>
        <taxon>Eukaryota</taxon>
        <taxon>Metazoa</taxon>
        <taxon>Spiralia</taxon>
        <taxon>Lophotrochozoa</taxon>
        <taxon>Mollusca</taxon>
        <taxon>Bivalvia</taxon>
        <taxon>Autobranchia</taxon>
        <taxon>Heteroconchia</taxon>
        <taxon>Palaeoheterodonta</taxon>
        <taxon>Unionida</taxon>
        <taxon>Unionoidea</taxon>
        <taxon>Unionidae</taxon>
        <taxon>Ambleminae</taxon>
        <taxon>Lampsilini</taxon>
        <taxon>Potamilus</taxon>
    </lineage>
</organism>
<protein>
    <recommendedName>
        <fullName evidence="4">Receptor ligand binding region domain-containing protein</fullName>
    </recommendedName>
</protein>
<dbReference type="SUPFAM" id="SSF53822">
    <property type="entry name" value="Periplasmic binding protein-like I"/>
    <property type="match status" value="1"/>
</dbReference>
<evidence type="ECO:0000256" key="1">
    <source>
        <dbReference type="SAM" id="SignalP"/>
    </source>
</evidence>
<keyword evidence="1" id="KW-0732">Signal</keyword>
<comment type="caution">
    <text evidence="2">The sequence shown here is derived from an EMBL/GenBank/DDBJ whole genome shotgun (WGS) entry which is preliminary data.</text>
</comment>
<dbReference type="EMBL" id="JAEAOA010002053">
    <property type="protein sequence ID" value="KAK3589917.1"/>
    <property type="molecule type" value="Genomic_DNA"/>
</dbReference>
<evidence type="ECO:0008006" key="4">
    <source>
        <dbReference type="Google" id="ProtNLM"/>
    </source>
</evidence>
<proteinExistence type="predicted"/>
<keyword evidence="3" id="KW-1185">Reference proteome</keyword>
<accession>A0AAE0SDN1</accession>
<evidence type="ECO:0000313" key="2">
    <source>
        <dbReference type="EMBL" id="KAK3589917.1"/>
    </source>
</evidence>